<name>A0A2U9CI36_SCOMX</name>
<protein>
    <submittedName>
        <fullName evidence="1">Uncharacterized protein</fullName>
    </submittedName>
</protein>
<dbReference type="Proteomes" id="UP000246464">
    <property type="component" value="Chromosome 17"/>
</dbReference>
<accession>A0A2U9CI36</accession>
<keyword evidence="2" id="KW-1185">Reference proteome</keyword>
<evidence type="ECO:0000313" key="1">
    <source>
        <dbReference type="EMBL" id="AWP16148.1"/>
    </source>
</evidence>
<reference evidence="1 2" key="1">
    <citation type="submission" date="2017-12" db="EMBL/GenBank/DDBJ databases">
        <title>Integrating genomic resources of turbot (Scophthalmus maximus) in depth evaluation of genetic and physical mapping variation across individuals.</title>
        <authorList>
            <person name="Martinez P."/>
        </authorList>
    </citation>
    <scope>NUCLEOTIDE SEQUENCE [LARGE SCALE GENOMIC DNA]</scope>
</reference>
<dbReference type="EMBL" id="CP026259">
    <property type="protein sequence ID" value="AWP16148.1"/>
    <property type="molecule type" value="Genomic_DNA"/>
</dbReference>
<gene>
    <name evidence="1" type="ORF">SMAX5B_008945</name>
</gene>
<proteinExistence type="predicted"/>
<dbReference type="AlphaFoldDB" id="A0A2U9CI36"/>
<organism evidence="1 2">
    <name type="scientific">Scophthalmus maximus</name>
    <name type="common">Turbot</name>
    <name type="synonym">Psetta maxima</name>
    <dbReference type="NCBI Taxonomy" id="52904"/>
    <lineage>
        <taxon>Eukaryota</taxon>
        <taxon>Metazoa</taxon>
        <taxon>Chordata</taxon>
        <taxon>Craniata</taxon>
        <taxon>Vertebrata</taxon>
        <taxon>Euteleostomi</taxon>
        <taxon>Actinopterygii</taxon>
        <taxon>Neopterygii</taxon>
        <taxon>Teleostei</taxon>
        <taxon>Neoteleostei</taxon>
        <taxon>Acanthomorphata</taxon>
        <taxon>Carangaria</taxon>
        <taxon>Pleuronectiformes</taxon>
        <taxon>Pleuronectoidei</taxon>
        <taxon>Scophthalmidae</taxon>
        <taxon>Scophthalmus</taxon>
    </lineage>
</organism>
<sequence>MPDRELTEVIDFLPIVKGVGVVAVINRGQETGRLRVLNGARRQSGDWEYGQAWRRS</sequence>
<evidence type="ECO:0000313" key="2">
    <source>
        <dbReference type="Proteomes" id="UP000246464"/>
    </source>
</evidence>